<keyword evidence="1" id="KW-0175">Coiled coil</keyword>
<dbReference type="Proteomes" id="UP000799539">
    <property type="component" value="Unassembled WGS sequence"/>
</dbReference>
<evidence type="ECO:0000256" key="2">
    <source>
        <dbReference type="SAM" id="MobiDB-lite"/>
    </source>
</evidence>
<proteinExistence type="predicted"/>
<dbReference type="EMBL" id="ML992666">
    <property type="protein sequence ID" value="KAF2215524.1"/>
    <property type="molecule type" value="Genomic_DNA"/>
</dbReference>
<keyword evidence="4" id="KW-1185">Reference proteome</keyword>
<dbReference type="AlphaFoldDB" id="A0A6A6FQF4"/>
<feature type="region of interest" description="Disordered" evidence="2">
    <location>
        <begin position="242"/>
        <end position="274"/>
    </location>
</feature>
<feature type="coiled-coil region" evidence="1">
    <location>
        <begin position="381"/>
        <end position="408"/>
    </location>
</feature>
<organism evidence="3 4">
    <name type="scientific">Cercospora zeae-maydis SCOH1-5</name>
    <dbReference type="NCBI Taxonomy" id="717836"/>
    <lineage>
        <taxon>Eukaryota</taxon>
        <taxon>Fungi</taxon>
        <taxon>Dikarya</taxon>
        <taxon>Ascomycota</taxon>
        <taxon>Pezizomycotina</taxon>
        <taxon>Dothideomycetes</taxon>
        <taxon>Dothideomycetidae</taxon>
        <taxon>Mycosphaerellales</taxon>
        <taxon>Mycosphaerellaceae</taxon>
        <taxon>Cercospora</taxon>
    </lineage>
</organism>
<sequence>MAVDMSAFPSAPDHRFSQMIPKDVKRRSWRYPQEQAEEFMRLGEPRQDSAIDFRDEKHDSQLSKLSEEQACSEMLRSDSAQSVSDISKLSADELGSQVFEMSNEEVQSHVSRLEAERILSTPVEDMSVVVDTTSLFTVQPDAVPFEFEAFDFLPGCRLSRPFFMPYPVAKTRRSTMISRRSVVSVELIADFVRSRRITQDSDTLSPTCISELQRLYEDCIPQHPMGSENLEQPSSLDHTHTAIVDGSSRTPKQSSHSMSYLRESKARSVSITRQSSTAHIQHKCSILNMDKVAAADRVDDANQMLAETKERLYRSKKDLYIREEHVRGLEVHVANMKRGMEEAMRNYSITSRELSSLRAFRWESSPSIPAQVLSMRQRRIHGELKMQIRELERKLSGTMAELRCMEKKWKEAQESLATCTTAFDRQKGIIDDRTQDLRIAQEARTRAIEALAEAEQDLKSMQHQLQAARNEEAAHDESKPDPVQELAKATRQAHRLSQCLGQAEADCEQTRDKIKKIKRESRAPHAVLQKRLMLARRELRDREELLGVVRQTNADLARKIAGMEQRLKVRQGRSGQGGMGPA</sequence>
<feature type="coiled-coil region" evidence="1">
    <location>
        <begin position="437"/>
        <end position="520"/>
    </location>
</feature>
<evidence type="ECO:0000313" key="4">
    <source>
        <dbReference type="Proteomes" id="UP000799539"/>
    </source>
</evidence>
<evidence type="ECO:0000313" key="3">
    <source>
        <dbReference type="EMBL" id="KAF2215524.1"/>
    </source>
</evidence>
<reference evidence="3" key="1">
    <citation type="journal article" date="2020" name="Stud. Mycol.">
        <title>101 Dothideomycetes genomes: a test case for predicting lifestyles and emergence of pathogens.</title>
        <authorList>
            <person name="Haridas S."/>
            <person name="Albert R."/>
            <person name="Binder M."/>
            <person name="Bloem J."/>
            <person name="Labutti K."/>
            <person name="Salamov A."/>
            <person name="Andreopoulos B."/>
            <person name="Baker S."/>
            <person name="Barry K."/>
            <person name="Bills G."/>
            <person name="Bluhm B."/>
            <person name="Cannon C."/>
            <person name="Castanera R."/>
            <person name="Culley D."/>
            <person name="Daum C."/>
            <person name="Ezra D."/>
            <person name="Gonzalez J."/>
            <person name="Henrissat B."/>
            <person name="Kuo A."/>
            <person name="Liang C."/>
            <person name="Lipzen A."/>
            <person name="Lutzoni F."/>
            <person name="Magnuson J."/>
            <person name="Mondo S."/>
            <person name="Nolan M."/>
            <person name="Ohm R."/>
            <person name="Pangilinan J."/>
            <person name="Park H.-J."/>
            <person name="Ramirez L."/>
            <person name="Alfaro M."/>
            <person name="Sun H."/>
            <person name="Tritt A."/>
            <person name="Yoshinaga Y."/>
            <person name="Zwiers L.-H."/>
            <person name="Turgeon B."/>
            <person name="Goodwin S."/>
            <person name="Spatafora J."/>
            <person name="Crous P."/>
            <person name="Grigoriev I."/>
        </authorList>
    </citation>
    <scope>NUCLEOTIDE SEQUENCE</scope>
    <source>
        <strain evidence="3">SCOH1-5</strain>
    </source>
</reference>
<feature type="compositionally biased region" description="Polar residues" evidence="2">
    <location>
        <begin position="247"/>
        <end position="258"/>
    </location>
</feature>
<protein>
    <submittedName>
        <fullName evidence="3">Uncharacterized protein</fullName>
    </submittedName>
</protein>
<gene>
    <name evidence="3" type="ORF">CERZMDRAFT_94925</name>
</gene>
<evidence type="ECO:0000256" key="1">
    <source>
        <dbReference type="SAM" id="Coils"/>
    </source>
</evidence>
<name>A0A6A6FQF4_9PEZI</name>
<accession>A0A6A6FQF4</accession>
<dbReference type="OrthoDB" id="3634996at2759"/>